<sequence length="87" mass="9687">MDRETGWYKGFGFVTFTSNEEASVAISGMDRKDVHGRMEEELGLDDGNYGADQGLRRDDDGRPKMREQQRSARDDPMALALGKETGG</sequence>
<keyword evidence="1 2" id="KW-0694">RNA-binding</keyword>
<gene>
    <name evidence="5" type="ORF">ZIOFF_015413</name>
</gene>
<dbReference type="PANTHER" id="PTHR48027">
    <property type="entry name" value="HETEROGENEOUS NUCLEAR RIBONUCLEOPROTEIN 87F-RELATED"/>
    <property type="match status" value="1"/>
</dbReference>
<name>A0A8J5I1F8_ZINOF</name>
<evidence type="ECO:0000313" key="6">
    <source>
        <dbReference type="Proteomes" id="UP000734854"/>
    </source>
</evidence>
<dbReference type="InterPro" id="IPR000504">
    <property type="entry name" value="RRM_dom"/>
</dbReference>
<dbReference type="AlphaFoldDB" id="A0A8J5I1F8"/>
<evidence type="ECO:0000256" key="1">
    <source>
        <dbReference type="ARBA" id="ARBA00022884"/>
    </source>
</evidence>
<keyword evidence="6" id="KW-1185">Reference proteome</keyword>
<dbReference type="PROSITE" id="PS50102">
    <property type="entry name" value="RRM"/>
    <property type="match status" value="1"/>
</dbReference>
<proteinExistence type="predicted"/>
<dbReference type="InterPro" id="IPR012677">
    <property type="entry name" value="Nucleotide-bd_a/b_plait_sf"/>
</dbReference>
<evidence type="ECO:0000256" key="2">
    <source>
        <dbReference type="PROSITE-ProRule" id="PRU00176"/>
    </source>
</evidence>
<dbReference type="EMBL" id="JACMSC010000004">
    <property type="protein sequence ID" value="KAG6525457.1"/>
    <property type="molecule type" value="Genomic_DNA"/>
</dbReference>
<comment type="caution">
    <text evidence="5">The sequence shown here is derived from an EMBL/GenBank/DDBJ whole genome shotgun (WGS) entry which is preliminary data.</text>
</comment>
<accession>A0A8J5I1F8</accession>
<protein>
    <recommendedName>
        <fullName evidence="4">RRM domain-containing protein</fullName>
    </recommendedName>
</protein>
<dbReference type="InterPro" id="IPR035979">
    <property type="entry name" value="RBD_domain_sf"/>
</dbReference>
<dbReference type="Proteomes" id="UP000734854">
    <property type="component" value="Unassembled WGS sequence"/>
</dbReference>
<feature type="domain" description="RRM" evidence="4">
    <location>
        <begin position="1"/>
        <end position="37"/>
    </location>
</feature>
<evidence type="ECO:0000256" key="3">
    <source>
        <dbReference type="SAM" id="MobiDB-lite"/>
    </source>
</evidence>
<evidence type="ECO:0000259" key="4">
    <source>
        <dbReference type="PROSITE" id="PS50102"/>
    </source>
</evidence>
<dbReference type="Gene3D" id="3.30.70.330">
    <property type="match status" value="1"/>
</dbReference>
<reference evidence="5 6" key="1">
    <citation type="submission" date="2020-08" db="EMBL/GenBank/DDBJ databases">
        <title>Plant Genome Project.</title>
        <authorList>
            <person name="Zhang R.-G."/>
        </authorList>
    </citation>
    <scope>NUCLEOTIDE SEQUENCE [LARGE SCALE GENOMIC DNA]</scope>
    <source>
        <tissue evidence="5">Rhizome</tissue>
    </source>
</reference>
<dbReference type="GO" id="GO:0003723">
    <property type="term" value="F:RNA binding"/>
    <property type="evidence" value="ECO:0007669"/>
    <property type="project" value="UniProtKB-UniRule"/>
</dbReference>
<feature type="region of interest" description="Disordered" evidence="3">
    <location>
        <begin position="40"/>
        <end position="87"/>
    </location>
</feature>
<organism evidence="5 6">
    <name type="scientific">Zingiber officinale</name>
    <name type="common">Ginger</name>
    <name type="synonym">Amomum zingiber</name>
    <dbReference type="NCBI Taxonomy" id="94328"/>
    <lineage>
        <taxon>Eukaryota</taxon>
        <taxon>Viridiplantae</taxon>
        <taxon>Streptophyta</taxon>
        <taxon>Embryophyta</taxon>
        <taxon>Tracheophyta</taxon>
        <taxon>Spermatophyta</taxon>
        <taxon>Magnoliopsida</taxon>
        <taxon>Liliopsida</taxon>
        <taxon>Zingiberales</taxon>
        <taxon>Zingiberaceae</taxon>
        <taxon>Zingiber</taxon>
    </lineage>
</organism>
<dbReference type="Pfam" id="PF00076">
    <property type="entry name" value="RRM_1"/>
    <property type="match status" value="1"/>
</dbReference>
<dbReference type="SUPFAM" id="SSF54928">
    <property type="entry name" value="RNA-binding domain, RBD"/>
    <property type="match status" value="1"/>
</dbReference>
<dbReference type="InterPro" id="IPR052462">
    <property type="entry name" value="SLIRP/GR-RBP-like"/>
</dbReference>
<feature type="compositionally biased region" description="Basic and acidic residues" evidence="3">
    <location>
        <begin position="54"/>
        <end position="76"/>
    </location>
</feature>
<evidence type="ECO:0000313" key="5">
    <source>
        <dbReference type="EMBL" id="KAG6525457.1"/>
    </source>
</evidence>